<sequence length="553" mass="60624">MQFTRPAADARAQRPVWSAGRLLDDPEPEARRAIRHVYLPPMRNAQQELASSAGNRLRLILAAELGAEEAIKDFEREQADHFRSLEGHEKIKAARKRINDPLGLLTAGAHPQHMGLSFADPTLVSIARALRTRMSDEGLAVEDIARSGLGYANLLYIATVLAELEAARDADLTLFLVEEPEAHLHPQLQILLLDHLRTQALRSQQAPPPAEGAPLGRIQVVITTHSPVLAAATTVEDLVVLKRCRTPAPQTTSADAPVEADGAPARADADTEAEEKRVGFAFTTAAVSVAKIPFARHEAAKLDRYLDITKSAMLFGTRVILVEGLAEALLMPAFAELVLSALPQEEQRRAKSVFRGTCIVAVDGVDFKPYMRALLSGVGGIRIADRVVLITDQDPRKKKTPPEQDDDQDQPDAEPAAADSDEEPEVGFNRASYLRDNLRAWDVPEAAFHIAESKPTLEPELMRPESNQTVLAETFFDLRPRSQHRWKPIEEATTSEERAAAFGALFTSEIGLPKGDFAYRLAERLTRKPGGFTVPEHLADAIRWIAGVDEATA</sequence>
<evidence type="ECO:0000259" key="2">
    <source>
        <dbReference type="Pfam" id="PF13175"/>
    </source>
</evidence>
<dbReference type="InterPro" id="IPR051396">
    <property type="entry name" value="Bact_Antivir_Def_Nuclease"/>
</dbReference>
<dbReference type="GO" id="GO:0004519">
    <property type="term" value="F:endonuclease activity"/>
    <property type="evidence" value="ECO:0007669"/>
    <property type="project" value="UniProtKB-KW"/>
</dbReference>
<evidence type="ECO:0000256" key="1">
    <source>
        <dbReference type="SAM" id="MobiDB-lite"/>
    </source>
</evidence>
<protein>
    <submittedName>
        <fullName evidence="4">ATP-dependent endonuclease of OLD family</fullName>
    </submittedName>
</protein>
<evidence type="ECO:0000313" key="4">
    <source>
        <dbReference type="EMBL" id="MDP9612853.1"/>
    </source>
</evidence>
<dbReference type="CDD" id="cd01026">
    <property type="entry name" value="TOPRIM_OLD"/>
    <property type="match status" value="1"/>
</dbReference>
<keyword evidence="4" id="KW-0378">Hydrolase</keyword>
<dbReference type="Gene3D" id="3.40.50.300">
    <property type="entry name" value="P-loop containing nucleotide triphosphate hydrolases"/>
    <property type="match status" value="1"/>
</dbReference>
<dbReference type="Pfam" id="PF20469">
    <property type="entry name" value="OLD-like_TOPRIM"/>
    <property type="match status" value="1"/>
</dbReference>
<accession>A0ABT9KWN7</accession>
<keyword evidence="5" id="KW-1185">Reference proteome</keyword>
<name>A0ABT9KWN7_9ACTN</name>
<dbReference type="EMBL" id="JAURUE010000001">
    <property type="protein sequence ID" value="MDP9612853.1"/>
    <property type="molecule type" value="Genomic_DNA"/>
</dbReference>
<evidence type="ECO:0000259" key="3">
    <source>
        <dbReference type="Pfam" id="PF20469"/>
    </source>
</evidence>
<dbReference type="InterPro" id="IPR041685">
    <property type="entry name" value="AAA_GajA/Old/RecF-like"/>
</dbReference>
<dbReference type="InterPro" id="IPR027417">
    <property type="entry name" value="P-loop_NTPase"/>
</dbReference>
<reference evidence="4 5" key="1">
    <citation type="submission" date="2023-07" db="EMBL/GenBank/DDBJ databases">
        <title>Sequencing the genomes of 1000 actinobacteria strains.</title>
        <authorList>
            <person name="Klenk H.-P."/>
        </authorList>
    </citation>
    <scope>NUCLEOTIDE SEQUENCE [LARGE SCALE GENOMIC DNA]</scope>
    <source>
        <strain evidence="4 5">DSM 41600</strain>
    </source>
</reference>
<dbReference type="Proteomes" id="UP001234880">
    <property type="component" value="Unassembled WGS sequence"/>
</dbReference>
<organism evidence="4 5">
    <name type="scientific">Streptomyces demainii</name>
    <dbReference type="NCBI Taxonomy" id="588122"/>
    <lineage>
        <taxon>Bacteria</taxon>
        <taxon>Bacillati</taxon>
        <taxon>Actinomycetota</taxon>
        <taxon>Actinomycetes</taxon>
        <taxon>Kitasatosporales</taxon>
        <taxon>Streptomycetaceae</taxon>
        <taxon>Streptomyces</taxon>
    </lineage>
</organism>
<dbReference type="PANTHER" id="PTHR43581">
    <property type="entry name" value="ATP/GTP PHOSPHATASE"/>
    <property type="match status" value="1"/>
</dbReference>
<feature type="domain" description="OLD protein-like TOPRIM" evidence="3">
    <location>
        <begin position="314"/>
        <end position="394"/>
    </location>
</feature>
<keyword evidence="4" id="KW-0540">Nuclease</keyword>
<dbReference type="RefSeq" id="WP_307111221.1">
    <property type="nucleotide sequence ID" value="NZ_JAURUE010000001.1"/>
</dbReference>
<feature type="region of interest" description="Disordered" evidence="1">
    <location>
        <begin position="393"/>
        <end position="426"/>
    </location>
</feature>
<evidence type="ECO:0000313" key="5">
    <source>
        <dbReference type="Proteomes" id="UP001234880"/>
    </source>
</evidence>
<dbReference type="SUPFAM" id="SSF52540">
    <property type="entry name" value="P-loop containing nucleoside triphosphate hydrolases"/>
    <property type="match status" value="1"/>
</dbReference>
<feature type="compositionally biased region" description="Acidic residues" evidence="1">
    <location>
        <begin position="403"/>
        <end position="412"/>
    </location>
</feature>
<comment type="caution">
    <text evidence="4">The sequence shown here is derived from an EMBL/GenBank/DDBJ whole genome shotgun (WGS) entry which is preliminary data.</text>
</comment>
<proteinExistence type="predicted"/>
<keyword evidence="4" id="KW-0255">Endonuclease</keyword>
<dbReference type="PANTHER" id="PTHR43581:SF4">
    <property type="entry name" value="ATP_GTP PHOSPHATASE"/>
    <property type="match status" value="1"/>
</dbReference>
<feature type="domain" description="Endonuclease GajA/Old nuclease/RecF-like AAA" evidence="2">
    <location>
        <begin position="143"/>
        <end position="229"/>
    </location>
</feature>
<dbReference type="Pfam" id="PF13175">
    <property type="entry name" value="AAA_15"/>
    <property type="match status" value="1"/>
</dbReference>
<dbReference type="InterPro" id="IPR034139">
    <property type="entry name" value="TOPRIM_OLD"/>
</dbReference>
<gene>
    <name evidence="4" type="ORF">JOF35_005130</name>
</gene>